<feature type="region of interest" description="Disordered" evidence="1">
    <location>
        <begin position="269"/>
        <end position="292"/>
    </location>
</feature>
<dbReference type="Proteomes" id="UP000784294">
    <property type="component" value="Unassembled WGS sequence"/>
</dbReference>
<reference evidence="2" key="1">
    <citation type="submission" date="2018-11" db="EMBL/GenBank/DDBJ databases">
        <authorList>
            <consortium name="Pathogen Informatics"/>
        </authorList>
    </citation>
    <scope>NUCLEOTIDE SEQUENCE</scope>
</reference>
<feature type="region of interest" description="Disordered" evidence="1">
    <location>
        <begin position="711"/>
        <end position="735"/>
    </location>
</feature>
<keyword evidence="3" id="KW-1185">Reference proteome</keyword>
<evidence type="ECO:0000313" key="2">
    <source>
        <dbReference type="EMBL" id="VEL17885.1"/>
    </source>
</evidence>
<feature type="compositionally biased region" description="Polar residues" evidence="1">
    <location>
        <begin position="561"/>
        <end position="607"/>
    </location>
</feature>
<protein>
    <submittedName>
        <fullName evidence="2">Uncharacterized protein</fullName>
    </submittedName>
</protein>
<feature type="compositionally biased region" description="Polar residues" evidence="1">
    <location>
        <begin position="726"/>
        <end position="735"/>
    </location>
</feature>
<sequence>MKNQAQRPKYRALMTTLFYVQHNVEPHNIEDWYRSISGGGLFNSLFSAASSHVNSQSQTQVNVPLSIGPTLQTTNSSLDSTVIFSPDLNVSAFLDQSTCVPSPNRMDYLTIVEENQNEKQDLNGPVDIAPATLASRQISKPNFVTDSGRTAVTKQHTGCKHSDIKNKVLNKGSIGIRDISHQNEAGDCTSRSQASSGYGSAGSDSSPGSLSSQNRSPSVFRLVSGSSRPPLSQFRHKIQTASLSSQSSAGGDSSIVSCDSFYGADRRSTLESTESVSSAYSPSAIQTDSDNINLPEPITLTSGNRSLTSISEPSSLPIASPASVSQLASSEAVHLQQKPDFHFIPPPRAFRRPCKQDLMQSHPVVNQTTAITGNPNHDDCLNCVTENQQLRLKSTFAFKQDISSRSNIQINGCLEPYLKQPSHSAIPATFDSGAQLPPNPHFRSTSTGRLLTRMPLKNYLPQQTLSTMPQQISTPSSLMPLETAPKVRFKPFFSQPNEPMDNGSSLNSISPTQRPVNSVKLGQLSPAGSLDRQEYHHHYYYYYHHSDQPGGMPLSSLSGSKTPRSTHLNLPHSATDQSTSPVSRTPPSLPYQSPLQTRSHLASSSKTIPGPPSVGAYRHAVSLTCLPTPISSIVARPIASGQAPRSQQIINGRESGAGQCFGPQLKDKRGGQFPTHFTPHNGSDGRHQPRLLMPRIGPSFQNPPTTVVSETVASNSVPGGHLGSIYSPNQTTSRL</sequence>
<feature type="compositionally biased region" description="Polar residues" evidence="1">
    <location>
        <begin position="270"/>
        <end position="292"/>
    </location>
</feature>
<feature type="region of interest" description="Disordered" evidence="1">
    <location>
        <begin position="552"/>
        <end position="610"/>
    </location>
</feature>
<evidence type="ECO:0000313" key="3">
    <source>
        <dbReference type="Proteomes" id="UP000784294"/>
    </source>
</evidence>
<proteinExistence type="predicted"/>
<evidence type="ECO:0000256" key="1">
    <source>
        <dbReference type="SAM" id="MobiDB-lite"/>
    </source>
</evidence>
<organism evidence="2 3">
    <name type="scientific">Protopolystoma xenopodis</name>
    <dbReference type="NCBI Taxonomy" id="117903"/>
    <lineage>
        <taxon>Eukaryota</taxon>
        <taxon>Metazoa</taxon>
        <taxon>Spiralia</taxon>
        <taxon>Lophotrochozoa</taxon>
        <taxon>Platyhelminthes</taxon>
        <taxon>Monogenea</taxon>
        <taxon>Polyopisthocotylea</taxon>
        <taxon>Polystomatidea</taxon>
        <taxon>Polystomatidae</taxon>
        <taxon>Protopolystoma</taxon>
    </lineage>
</organism>
<feature type="region of interest" description="Disordered" evidence="1">
    <location>
        <begin position="181"/>
        <end position="231"/>
    </location>
</feature>
<feature type="compositionally biased region" description="Low complexity" evidence="1">
    <location>
        <begin position="190"/>
        <end position="212"/>
    </location>
</feature>
<name>A0A448WQV3_9PLAT</name>
<feature type="region of interest" description="Disordered" evidence="1">
    <location>
        <begin position="495"/>
        <end position="514"/>
    </location>
</feature>
<dbReference type="AlphaFoldDB" id="A0A448WQV3"/>
<dbReference type="EMBL" id="CAAALY010034657">
    <property type="protein sequence ID" value="VEL17885.1"/>
    <property type="molecule type" value="Genomic_DNA"/>
</dbReference>
<feature type="non-terminal residue" evidence="2">
    <location>
        <position position="735"/>
    </location>
</feature>
<gene>
    <name evidence="2" type="ORF">PXEA_LOCUS11325</name>
</gene>
<comment type="caution">
    <text evidence="2">The sequence shown here is derived from an EMBL/GenBank/DDBJ whole genome shotgun (WGS) entry which is preliminary data.</text>
</comment>
<accession>A0A448WQV3</accession>